<accession>A0A0P1M3W8</accession>
<accession>A0A0P1LCJ3</accession>
<accession>A0A0S4N065</accession>
<evidence type="ECO:0000256" key="7">
    <source>
        <dbReference type="SAM" id="Coils"/>
    </source>
</evidence>
<accession>A0A0P1LC70</accession>
<dbReference type="PANTHER" id="PTHR35794:SF2">
    <property type="entry name" value="CELL DIVISION PROTEIN DIVIVA"/>
    <property type="match status" value="1"/>
</dbReference>
<dbReference type="Pfam" id="PF05103">
    <property type="entry name" value="DivIVA"/>
    <property type="match status" value="1"/>
</dbReference>
<dbReference type="Proteomes" id="UP000182200">
    <property type="component" value="Unassembled WGS sequence"/>
</dbReference>
<comment type="similarity">
    <text evidence="2">Belongs to the DivIVA family.</text>
</comment>
<dbReference type="InterPro" id="IPR007793">
    <property type="entry name" value="DivIVA_fam"/>
</dbReference>
<dbReference type="OrthoDB" id="9815492at2"/>
<dbReference type="GO" id="GO:0051301">
    <property type="term" value="P:cell division"/>
    <property type="evidence" value="ECO:0007669"/>
    <property type="project" value="UniProtKB-KW"/>
</dbReference>
<dbReference type="EMBL" id="FAOP01000004">
    <property type="protein sequence ID" value="CUU04512.1"/>
    <property type="molecule type" value="Genomic_DNA"/>
</dbReference>
<keyword evidence="3" id="KW-0963">Cytoplasm</keyword>
<evidence type="ECO:0000256" key="6">
    <source>
        <dbReference type="ARBA" id="ARBA00023306"/>
    </source>
</evidence>
<dbReference type="Proteomes" id="UP000182011">
    <property type="component" value="Unassembled WGS sequence"/>
</dbReference>
<dbReference type="STRING" id="1633631.GCA_001442925_01041"/>
<evidence type="ECO:0000256" key="3">
    <source>
        <dbReference type="ARBA" id="ARBA00022490"/>
    </source>
</evidence>
<accession>A0A0N7MZD0</accession>
<feature type="coiled-coil region" evidence="7">
    <location>
        <begin position="22"/>
        <end position="131"/>
    </location>
</feature>
<accession>A0A0P1M3F1</accession>
<proteinExistence type="inferred from homology"/>
<evidence type="ECO:0000313" key="10">
    <source>
        <dbReference type="Proteomes" id="UP000182011"/>
    </source>
</evidence>
<dbReference type="InterPro" id="IPR019933">
    <property type="entry name" value="DivIVA_domain"/>
</dbReference>
<keyword evidence="11" id="KW-1185">Reference proteome</keyword>
<dbReference type="RefSeq" id="WP_075426694.1">
    <property type="nucleotide sequence ID" value="NZ_CZVI01000001.1"/>
</dbReference>
<comment type="subcellular location">
    <subcellularLocation>
        <location evidence="1">Cytoplasm</location>
    </subcellularLocation>
</comment>
<evidence type="ECO:0000256" key="2">
    <source>
        <dbReference type="ARBA" id="ARBA00009008"/>
    </source>
</evidence>
<dbReference type="AlphaFoldDB" id="A0A0P1LAQ6"/>
<sequence length="173" mass="20183">MKFTPLSIKKQQFKRSFRGYNVEEVRVYLEMLASEYENLLQENKAMKEKIAMLETEISTYKQIEKNLHLAVTQAQETATKTIENAKKQAELLIKEAELKAKESIDKAKLEVSKIENEIQILKLERDRILKDLKNLLSSELEKLNLFEPATKSETQGKIEEKIKLDDIIKNLEQ</sequence>
<dbReference type="NCBIfam" id="TIGR03544">
    <property type="entry name" value="DivI1A_domain"/>
    <property type="match status" value="1"/>
</dbReference>
<protein>
    <submittedName>
        <fullName evidence="9">Cell division initiation protein</fullName>
    </submittedName>
</protein>
<accession>A0A0P1M6E8</accession>
<gene>
    <name evidence="9" type="ORF">JGI4_01042</name>
    <name evidence="8" type="ORF">JGI8_00228</name>
</gene>
<dbReference type="Gene3D" id="6.10.250.660">
    <property type="match status" value="1"/>
</dbReference>
<evidence type="ECO:0000313" key="11">
    <source>
        <dbReference type="Proteomes" id="UP000182200"/>
    </source>
</evidence>
<dbReference type="EMBL" id="CZVI01000001">
    <property type="protein sequence ID" value="CUS78361.1"/>
    <property type="molecule type" value="Genomic_DNA"/>
</dbReference>
<accession>A0A0P1M914</accession>
<keyword evidence="4 9" id="KW-0132">Cell division</keyword>
<evidence type="ECO:0000313" key="8">
    <source>
        <dbReference type="EMBL" id="CUS78361.1"/>
    </source>
</evidence>
<reference evidence="9 10" key="2">
    <citation type="submission" date="2015-11" db="EMBL/GenBank/DDBJ databases">
        <authorList>
            <person name="Zhang Y."/>
            <person name="Guo Z."/>
        </authorList>
    </citation>
    <scope>NUCLEOTIDE SEQUENCE [LARGE SCALE GENOMIC DNA]</scope>
    <source>
        <strain evidence="9">JGI-4</strain>
    </source>
</reference>
<accession>A0A0P1LAQ6</accession>
<dbReference type="PANTHER" id="PTHR35794">
    <property type="entry name" value="CELL DIVISION PROTEIN DIVIVA"/>
    <property type="match status" value="1"/>
</dbReference>
<evidence type="ECO:0000256" key="4">
    <source>
        <dbReference type="ARBA" id="ARBA00022618"/>
    </source>
</evidence>
<organism evidence="9 10">
    <name type="scientific">Candidatus Kryptonium thompsonii</name>
    <dbReference type="NCBI Taxonomy" id="1633631"/>
    <lineage>
        <taxon>Bacteria</taxon>
        <taxon>Pseudomonadati</taxon>
        <taxon>Candidatus Kryptoniota</taxon>
        <taxon>Candidatus Kryptonium</taxon>
    </lineage>
</organism>
<dbReference type="GO" id="GO:0005737">
    <property type="term" value="C:cytoplasm"/>
    <property type="evidence" value="ECO:0007669"/>
    <property type="project" value="UniProtKB-SubCell"/>
</dbReference>
<keyword evidence="6" id="KW-0131">Cell cycle</keyword>
<keyword evidence="5 7" id="KW-0175">Coiled coil</keyword>
<reference evidence="8 11" key="1">
    <citation type="submission" date="2015-11" db="EMBL/GenBank/DDBJ databases">
        <authorList>
            <person name="Varghese N."/>
        </authorList>
    </citation>
    <scope>NUCLEOTIDE SEQUENCE [LARGE SCALE GENOMIC DNA]</scope>
    <source>
        <strain evidence="8 11">JGI-8</strain>
    </source>
</reference>
<evidence type="ECO:0000256" key="5">
    <source>
        <dbReference type="ARBA" id="ARBA00023054"/>
    </source>
</evidence>
<name>A0A0P1LAQ6_9BACT</name>
<evidence type="ECO:0000256" key="1">
    <source>
        <dbReference type="ARBA" id="ARBA00004496"/>
    </source>
</evidence>
<evidence type="ECO:0000313" key="9">
    <source>
        <dbReference type="EMBL" id="CUU04512.1"/>
    </source>
</evidence>
<accession>A0A0P1LEW6</accession>